<proteinExistence type="predicted"/>
<sequence>MKKIGVGIIGASPLHPGWAVAAHIPALRALPQYELRAVSTSRRDSAEAAREAFQVSAYDNHRDLIHDPNVDLVVVSVKVTDHLELVSDALAVGKMVFSEWPLGVNLSEALDLESKAVKAGVRTLIGLQGRFAPEIQHARNLIAQGYIGDVLSASLVCSGISWGGTTPRSSAYLFNEATGATPLTVPLLHTLDTLAEILGEFKTVSVTSALRRKTVKVVDDSSDLAVTTPDQVSFNGLLESGGLVSVFFRGGSTRGDNLYFQINGSEGDLVFQSAIGNIQVASLRLQGGAGAETDLADLIVPDDLKSKFPGIPTGFGSNVARLYAQFAADIEDGTKIAPDFGYAVRRHRLIVQMQESALRGCVIECK</sequence>
<keyword evidence="1" id="KW-0560">Oxidoreductase</keyword>
<evidence type="ECO:0000313" key="4">
    <source>
        <dbReference type="EMBL" id="ADV80856.1"/>
    </source>
</evidence>
<accession>E8UY46</accession>
<dbReference type="GO" id="GO:0016491">
    <property type="term" value="F:oxidoreductase activity"/>
    <property type="evidence" value="ECO:0007669"/>
    <property type="project" value="UniProtKB-KW"/>
</dbReference>
<dbReference type="Pfam" id="PF01408">
    <property type="entry name" value="GFO_IDH_MocA"/>
    <property type="match status" value="1"/>
</dbReference>
<dbReference type="PANTHER" id="PTHR43818:SF11">
    <property type="entry name" value="BCDNA.GH03377"/>
    <property type="match status" value="1"/>
</dbReference>
<evidence type="ECO:0000259" key="2">
    <source>
        <dbReference type="Pfam" id="PF01408"/>
    </source>
</evidence>
<dbReference type="STRING" id="401053.AciPR4_0014"/>
<dbReference type="InterPro" id="IPR036291">
    <property type="entry name" value="NAD(P)-bd_dom_sf"/>
</dbReference>
<feature type="domain" description="Gal80p-like C-terminal" evidence="3">
    <location>
        <begin position="133"/>
        <end position="272"/>
    </location>
</feature>
<dbReference type="Gene3D" id="3.40.50.720">
    <property type="entry name" value="NAD(P)-binding Rossmann-like Domain"/>
    <property type="match status" value="1"/>
</dbReference>
<dbReference type="Gene3D" id="3.30.360.10">
    <property type="entry name" value="Dihydrodipicolinate Reductase, domain 2"/>
    <property type="match status" value="1"/>
</dbReference>
<dbReference type="SUPFAM" id="SSF51735">
    <property type="entry name" value="NAD(P)-binding Rossmann-fold domains"/>
    <property type="match status" value="1"/>
</dbReference>
<evidence type="ECO:0000259" key="3">
    <source>
        <dbReference type="Pfam" id="PF22685"/>
    </source>
</evidence>
<dbReference type="Proteomes" id="UP000006844">
    <property type="component" value="Chromosome"/>
</dbReference>
<evidence type="ECO:0000256" key="1">
    <source>
        <dbReference type="ARBA" id="ARBA00023002"/>
    </source>
</evidence>
<name>E8UY46_TERSS</name>
<dbReference type="OrthoDB" id="9815825at2"/>
<organism evidence="4 5">
    <name type="scientific">Terriglobus saanensis (strain ATCC BAA-1853 / DSM 23119 / SP1PR4)</name>
    <dbReference type="NCBI Taxonomy" id="401053"/>
    <lineage>
        <taxon>Bacteria</taxon>
        <taxon>Pseudomonadati</taxon>
        <taxon>Acidobacteriota</taxon>
        <taxon>Terriglobia</taxon>
        <taxon>Terriglobales</taxon>
        <taxon>Acidobacteriaceae</taxon>
        <taxon>Terriglobus</taxon>
    </lineage>
</organism>
<dbReference type="EMBL" id="CP002467">
    <property type="protein sequence ID" value="ADV80856.1"/>
    <property type="molecule type" value="Genomic_DNA"/>
</dbReference>
<reference evidence="4 5" key="1">
    <citation type="journal article" date="2012" name="Stand. Genomic Sci.">
        <title>Complete genome sequence of Terriglobus saanensis type strain SP1PR4(T), an Acidobacteria from tundra soil.</title>
        <authorList>
            <person name="Rawat S.R."/>
            <person name="Mannisto M.K."/>
            <person name="Starovoytov V."/>
            <person name="Goodwin L."/>
            <person name="Nolan M."/>
            <person name="Hauser L."/>
            <person name="Land M."/>
            <person name="Davenport K.W."/>
            <person name="Woyke T."/>
            <person name="Haggblom M.M."/>
        </authorList>
    </citation>
    <scope>NUCLEOTIDE SEQUENCE</scope>
    <source>
        <strain evidence="5">ATCC BAA-1853 / DSM 23119 / SP1PR4</strain>
    </source>
</reference>
<feature type="domain" description="Gfo/Idh/MocA-like oxidoreductase N-terminal" evidence="2">
    <location>
        <begin position="5"/>
        <end position="125"/>
    </location>
</feature>
<evidence type="ECO:0000313" key="5">
    <source>
        <dbReference type="Proteomes" id="UP000006844"/>
    </source>
</evidence>
<dbReference type="Pfam" id="PF22685">
    <property type="entry name" value="Gal80p_C-like"/>
    <property type="match status" value="1"/>
</dbReference>
<gene>
    <name evidence="4" type="ordered locus">AciPR4_0014</name>
</gene>
<dbReference type="eggNOG" id="COG0673">
    <property type="taxonomic scope" value="Bacteria"/>
</dbReference>
<protein>
    <submittedName>
        <fullName evidence="4">Oxidoreductase domain protein</fullName>
    </submittedName>
</protein>
<dbReference type="SUPFAM" id="SSF55347">
    <property type="entry name" value="Glyceraldehyde-3-phosphate dehydrogenase-like, C-terminal domain"/>
    <property type="match status" value="1"/>
</dbReference>
<dbReference type="HOGENOM" id="CLU_023194_25_0_0"/>
<dbReference type="InterPro" id="IPR050463">
    <property type="entry name" value="Gfo/Idh/MocA_oxidrdct_glycsds"/>
</dbReference>
<dbReference type="RefSeq" id="WP_013566589.1">
    <property type="nucleotide sequence ID" value="NC_014963.1"/>
</dbReference>
<dbReference type="AlphaFoldDB" id="E8UY46"/>
<dbReference type="InterPro" id="IPR000683">
    <property type="entry name" value="Gfo/Idh/MocA-like_OxRdtase_N"/>
</dbReference>
<dbReference type="PANTHER" id="PTHR43818">
    <property type="entry name" value="BCDNA.GH03377"/>
    <property type="match status" value="1"/>
</dbReference>
<dbReference type="InterPro" id="IPR055080">
    <property type="entry name" value="Gal80p-like_C"/>
</dbReference>
<dbReference type="KEGG" id="tsa:AciPR4_0014"/>
<dbReference type="GO" id="GO:0000166">
    <property type="term" value="F:nucleotide binding"/>
    <property type="evidence" value="ECO:0007669"/>
    <property type="project" value="InterPro"/>
</dbReference>
<keyword evidence="5" id="KW-1185">Reference proteome</keyword>